<name>X0TKX4_9ZZZZ</name>
<comment type="caution">
    <text evidence="1">The sequence shown here is derived from an EMBL/GenBank/DDBJ whole genome shotgun (WGS) entry which is preliminary data.</text>
</comment>
<evidence type="ECO:0000313" key="1">
    <source>
        <dbReference type="EMBL" id="GAF93889.1"/>
    </source>
</evidence>
<organism evidence="1">
    <name type="scientific">marine sediment metagenome</name>
    <dbReference type="NCBI Taxonomy" id="412755"/>
    <lineage>
        <taxon>unclassified sequences</taxon>
        <taxon>metagenomes</taxon>
        <taxon>ecological metagenomes</taxon>
    </lineage>
</organism>
<protein>
    <submittedName>
        <fullName evidence="1">Uncharacterized protein</fullName>
    </submittedName>
</protein>
<gene>
    <name evidence="1" type="ORF">S01H1_29920</name>
</gene>
<sequence length="121" mass="13530">MLEDKEEKKREEAVGVMVIEQRGKSKLVQTVQNGIPRRYVVDAAKIKDGKVASGVLKKSPEVGEEWAEMVEFKGTPDDLDRIMRINGLFTREDVQKNPGALQASILALHREDMLALKGIGR</sequence>
<dbReference type="EMBL" id="BARS01018387">
    <property type="protein sequence ID" value="GAF93889.1"/>
    <property type="molecule type" value="Genomic_DNA"/>
</dbReference>
<dbReference type="AlphaFoldDB" id="X0TKX4"/>
<proteinExistence type="predicted"/>
<reference evidence="1" key="1">
    <citation type="journal article" date="2014" name="Front. Microbiol.">
        <title>High frequency of phylogenetically diverse reductive dehalogenase-homologous genes in deep subseafloor sedimentary metagenomes.</title>
        <authorList>
            <person name="Kawai M."/>
            <person name="Futagami T."/>
            <person name="Toyoda A."/>
            <person name="Takaki Y."/>
            <person name="Nishi S."/>
            <person name="Hori S."/>
            <person name="Arai W."/>
            <person name="Tsubouchi T."/>
            <person name="Morono Y."/>
            <person name="Uchiyama I."/>
            <person name="Ito T."/>
            <person name="Fujiyama A."/>
            <person name="Inagaki F."/>
            <person name="Takami H."/>
        </authorList>
    </citation>
    <scope>NUCLEOTIDE SEQUENCE</scope>
    <source>
        <strain evidence="1">Expedition CK06-06</strain>
    </source>
</reference>
<accession>X0TKX4</accession>